<sequence>MSEEKIGQHYLAALHQAFPGVVLDESLAD</sequence>
<keyword evidence="1" id="KW-0456">Lyase</keyword>
<evidence type="ECO:0000313" key="1">
    <source>
        <dbReference type="EMBL" id="STU62632.1"/>
    </source>
</evidence>
<proteinExistence type="predicted"/>
<organism evidence="1 2">
    <name type="scientific">Klebsiella pneumoniae subsp. ozaenae</name>
    <dbReference type="NCBI Taxonomy" id="574"/>
    <lineage>
        <taxon>Bacteria</taxon>
        <taxon>Pseudomonadati</taxon>
        <taxon>Pseudomonadota</taxon>
        <taxon>Gammaproteobacteria</taxon>
        <taxon>Enterobacterales</taxon>
        <taxon>Enterobacteriaceae</taxon>
        <taxon>Klebsiella/Raoultella group</taxon>
        <taxon>Klebsiella</taxon>
        <taxon>Klebsiella pneumoniae complex</taxon>
    </lineage>
</organism>
<protein>
    <submittedName>
        <fullName evidence="1">Formate hydrogenlyase subunit 5</fullName>
    </submittedName>
</protein>
<gene>
    <name evidence="1" type="primary">hycE_1</name>
    <name evidence="1" type="ORF">NCTC5050_00930</name>
</gene>
<dbReference type="GO" id="GO:0016829">
    <property type="term" value="F:lyase activity"/>
    <property type="evidence" value="ECO:0007669"/>
    <property type="project" value="UniProtKB-KW"/>
</dbReference>
<dbReference type="AlphaFoldDB" id="A0A377Z9V8"/>
<reference evidence="1 2" key="1">
    <citation type="submission" date="2018-06" db="EMBL/GenBank/DDBJ databases">
        <authorList>
            <consortium name="Pathogen Informatics"/>
            <person name="Doyle S."/>
        </authorList>
    </citation>
    <scope>NUCLEOTIDE SEQUENCE [LARGE SCALE GENOMIC DNA]</scope>
    <source>
        <strain evidence="1 2">NCTC5050</strain>
    </source>
</reference>
<name>A0A377Z9V8_KLEPO</name>
<evidence type="ECO:0000313" key="2">
    <source>
        <dbReference type="Proteomes" id="UP000255382"/>
    </source>
</evidence>
<accession>A0A377Z9V8</accession>
<keyword evidence="2" id="KW-1185">Reference proteome</keyword>
<dbReference type="Proteomes" id="UP000255382">
    <property type="component" value="Unassembled WGS sequence"/>
</dbReference>
<dbReference type="EMBL" id="UGLZ01000004">
    <property type="protein sequence ID" value="STU62632.1"/>
    <property type="molecule type" value="Genomic_DNA"/>
</dbReference>